<evidence type="ECO:0000313" key="3">
    <source>
        <dbReference type="Proteomes" id="UP000234341"/>
    </source>
</evidence>
<organism evidence="2 3">
    <name type="scientific">Cupriavidus pauculus</name>
    <dbReference type="NCBI Taxonomy" id="82633"/>
    <lineage>
        <taxon>Bacteria</taxon>
        <taxon>Pseudomonadati</taxon>
        <taxon>Pseudomonadota</taxon>
        <taxon>Betaproteobacteria</taxon>
        <taxon>Burkholderiales</taxon>
        <taxon>Burkholderiaceae</taxon>
        <taxon>Cupriavidus</taxon>
    </lineage>
</organism>
<dbReference type="InterPro" id="IPR046342">
    <property type="entry name" value="CBS_dom_sf"/>
</dbReference>
<dbReference type="Proteomes" id="UP000234341">
    <property type="component" value="Unassembled WGS sequence"/>
</dbReference>
<dbReference type="SUPFAM" id="SSF54631">
    <property type="entry name" value="CBS-domain pair"/>
    <property type="match status" value="1"/>
</dbReference>
<dbReference type="Pfam" id="PF00571">
    <property type="entry name" value="CBS"/>
    <property type="match status" value="1"/>
</dbReference>
<dbReference type="RefSeq" id="WP_101684535.1">
    <property type="nucleotide sequence ID" value="NZ_PJRP01000017.1"/>
</dbReference>
<dbReference type="EMBL" id="PJRP01000017">
    <property type="protein sequence ID" value="PLP97510.1"/>
    <property type="molecule type" value="Genomic_DNA"/>
</dbReference>
<reference evidence="2 3" key="1">
    <citation type="submission" date="2017-12" db="EMBL/GenBank/DDBJ databases">
        <title>Genome sequence of the active heterotrophic nitrifier-denitrifier, Cupriavidus pauculus UM1.</title>
        <authorList>
            <person name="Putonti C."/>
            <person name="Castignetti D."/>
        </authorList>
    </citation>
    <scope>NUCLEOTIDE SEQUENCE [LARGE SCALE GENOMIC DNA]</scope>
    <source>
        <strain evidence="2 3">UM1</strain>
    </source>
</reference>
<evidence type="ECO:0000313" key="2">
    <source>
        <dbReference type="EMBL" id="PLP97510.1"/>
    </source>
</evidence>
<protein>
    <recommendedName>
        <fullName evidence="1">CBS domain-containing protein</fullName>
    </recommendedName>
</protein>
<sequence>MTALPLLKRITRCIPGVQHTASLGDVLGILSRHPSTQAIVVLNGDTPLGIICRDLVADVVGLPCYSAWIDRQSCLQFISHRARVLGVDADVTEVARLLSSAANHHPADPVVMTADGAYLGIVERQVLMEALATQ</sequence>
<comment type="caution">
    <text evidence="2">The sequence shown here is derived from an EMBL/GenBank/DDBJ whole genome shotgun (WGS) entry which is preliminary data.</text>
</comment>
<gene>
    <name evidence="2" type="ORF">CYJ10_27165</name>
</gene>
<dbReference type="AlphaFoldDB" id="A0A2N5C5Q3"/>
<feature type="domain" description="CBS" evidence="1">
    <location>
        <begin position="84"/>
        <end position="132"/>
    </location>
</feature>
<dbReference type="OrthoDB" id="8965821at2"/>
<dbReference type="Gene3D" id="3.10.580.10">
    <property type="entry name" value="CBS-domain"/>
    <property type="match status" value="1"/>
</dbReference>
<name>A0A2N5C5Q3_9BURK</name>
<accession>A0A2N5C5Q3</accession>
<evidence type="ECO:0000259" key="1">
    <source>
        <dbReference type="Pfam" id="PF00571"/>
    </source>
</evidence>
<dbReference type="InterPro" id="IPR000644">
    <property type="entry name" value="CBS_dom"/>
</dbReference>
<proteinExistence type="predicted"/>